<evidence type="ECO:0000259" key="1">
    <source>
        <dbReference type="Pfam" id="PF13392"/>
    </source>
</evidence>
<proteinExistence type="predicted"/>
<dbReference type="RefSeq" id="WP_130453124.1">
    <property type="nucleotide sequence ID" value="NZ_QYAG01000001.1"/>
</dbReference>
<dbReference type="InterPro" id="IPR003615">
    <property type="entry name" value="HNH_nuc"/>
</dbReference>
<evidence type="ECO:0000313" key="3">
    <source>
        <dbReference type="Proteomes" id="UP000291832"/>
    </source>
</evidence>
<gene>
    <name evidence="2" type="ORF">EV139_0907</name>
</gene>
<dbReference type="EMBL" id="SHKI01000003">
    <property type="protein sequence ID" value="RZT66780.1"/>
    <property type="molecule type" value="Genomic_DNA"/>
</dbReference>
<dbReference type="AlphaFoldDB" id="A0A4Q7U272"/>
<dbReference type="InterPro" id="IPR044925">
    <property type="entry name" value="His-Me_finger_sf"/>
</dbReference>
<name>A0A4Q7U272_9MICO</name>
<dbReference type="SUPFAM" id="SSF54060">
    <property type="entry name" value="His-Me finger endonucleases"/>
    <property type="match status" value="1"/>
</dbReference>
<reference evidence="2 3" key="1">
    <citation type="journal article" date="2015" name="Stand. Genomic Sci.">
        <title>Genomic Encyclopedia of Bacterial and Archaeal Type Strains, Phase III: the genomes of soil and plant-associated and newly described type strains.</title>
        <authorList>
            <person name="Whitman W.B."/>
            <person name="Woyke T."/>
            <person name="Klenk H.P."/>
            <person name="Zhou Y."/>
            <person name="Lilburn T.G."/>
            <person name="Beck B.J."/>
            <person name="De Vos P."/>
            <person name="Vandamme P."/>
            <person name="Eisen J.A."/>
            <person name="Garrity G."/>
            <person name="Hugenholtz P."/>
            <person name="Kyrpides N.C."/>
        </authorList>
    </citation>
    <scope>NUCLEOTIDE SEQUENCE [LARGE SCALE GENOMIC DNA]</scope>
    <source>
        <strain evidence="2 3">RF6</strain>
    </source>
</reference>
<protein>
    <submittedName>
        <fullName evidence="2">HNH endonuclease</fullName>
    </submittedName>
</protein>
<dbReference type="Gene3D" id="3.90.75.20">
    <property type="match status" value="1"/>
</dbReference>
<accession>A0A4Q7U272</accession>
<dbReference type="Proteomes" id="UP000291832">
    <property type="component" value="Unassembled WGS sequence"/>
</dbReference>
<keyword evidence="2" id="KW-0378">Hydrolase</keyword>
<keyword evidence="2" id="KW-0255">Endonuclease</keyword>
<keyword evidence="3" id="KW-1185">Reference proteome</keyword>
<dbReference type="Pfam" id="PF13392">
    <property type="entry name" value="HNH_3"/>
    <property type="match status" value="1"/>
</dbReference>
<organism evidence="2 3">
    <name type="scientific">Leucobacter luti</name>
    <dbReference type="NCBI Taxonomy" id="340320"/>
    <lineage>
        <taxon>Bacteria</taxon>
        <taxon>Bacillati</taxon>
        <taxon>Actinomycetota</taxon>
        <taxon>Actinomycetes</taxon>
        <taxon>Micrococcales</taxon>
        <taxon>Microbacteriaceae</taxon>
        <taxon>Leucobacter</taxon>
    </lineage>
</organism>
<keyword evidence="2" id="KW-0540">Nuclease</keyword>
<comment type="caution">
    <text evidence="2">The sequence shown here is derived from an EMBL/GenBank/DDBJ whole genome shotgun (WGS) entry which is preliminary data.</text>
</comment>
<feature type="domain" description="HNH nuclease" evidence="1">
    <location>
        <begin position="118"/>
        <end position="160"/>
    </location>
</feature>
<evidence type="ECO:0000313" key="2">
    <source>
        <dbReference type="EMBL" id="RZT66780.1"/>
    </source>
</evidence>
<dbReference type="GO" id="GO:0004519">
    <property type="term" value="F:endonuclease activity"/>
    <property type="evidence" value="ECO:0007669"/>
    <property type="project" value="UniProtKB-KW"/>
</dbReference>
<sequence>MPCSYDGCGRKCAAKGYCHSHYMQAKKGQQLRPIKEVIAEGVCDYPGCGRPHAARGSCDGHYQQIRAGMQRSTLRADATDAARFVRQIVISAGGCWLWDGHLRKGYGAFRVSGKAMPAHRFAFAARNGRIPEGLLIDHICRTRSCVRPSHLRLATTKQNAENRGAVRGSATGVRGVTVENGKYRVHAMHNGAGHYGGHFSDLAEADRAARALRASLFTHALPG</sequence>